<accession>A0A7G2D7P8</accession>
<dbReference type="EMBL" id="LR881183">
    <property type="protein sequence ID" value="CAD5243667.1"/>
    <property type="molecule type" value="Genomic_DNA"/>
</dbReference>
<sequence>MTLKKPYVPFIILLFLVLLVGVGKASLNTGSSSKPLNLRPGEYRGYVYTVSGSTFELPVYICENASGNVTVEASYLEHLSLERWRVEYDTSSPDSLVDAVRGRFPLRIPLKVGGPSREGGEIRLTLFTRRGETFTGKLKLSKFTVETAPAVNITEITFGDRSRGTVYFHEGEPSTVVYTVMVRNGLDVPIELLNVSYKIPGVSPIGFWVFYTDSITDVPDEVPWGHVRTGIISPGSSAVVAVYMGVSGDVDGFYLKPKFTFKVGNRTISIPGPEYFYVQVGEACASGG</sequence>
<reference evidence="1 2" key="1">
    <citation type="submission" date="2020-09" db="EMBL/GenBank/DDBJ databases">
        <authorList>
            <person name="Courtine D."/>
        </authorList>
    </citation>
    <scope>NUCLEOTIDE SEQUENCE [LARGE SCALE GENOMIC DNA]</scope>
    <source>
        <strain evidence="1 2">IRI35c</strain>
    </source>
</reference>
<proteinExistence type="predicted"/>
<name>A0A7G2D7P8_9EURY</name>
<organism evidence="1 2">
    <name type="scientific">Thermococcus camini</name>
    <dbReference type="NCBI Taxonomy" id="2016373"/>
    <lineage>
        <taxon>Archaea</taxon>
        <taxon>Methanobacteriati</taxon>
        <taxon>Methanobacteriota</taxon>
        <taxon>Thermococci</taxon>
        <taxon>Thermococcales</taxon>
        <taxon>Thermococcaceae</taxon>
        <taxon>Thermococcus</taxon>
    </lineage>
</organism>
<dbReference type="AlphaFoldDB" id="A0A7G2D7P8"/>
<evidence type="ECO:0000313" key="2">
    <source>
        <dbReference type="Proteomes" id="UP000516304"/>
    </source>
</evidence>
<keyword evidence="2" id="KW-1185">Reference proteome</keyword>
<gene>
    <name evidence="1" type="ORF">TIRI35C_0513</name>
</gene>
<evidence type="ECO:0000313" key="1">
    <source>
        <dbReference type="EMBL" id="CAD5243667.1"/>
    </source>
</evidence>
<protein>
    <submittedName>
        <fullName evidence="1">Uncharacterized protein</fullName>
    </submittedName>
</protein>
<dbReference type="KEGG" id="tcq:TIRI35C_0513"/>
<dbReference type="Proteomes" id="UP000516304">
    <property type="component" value="Chromosome TIRI35C"/>
</dbReference>